<dbReference type="Proteomes" id="UP000028073">
    <property type="component" value="Unassembled WGS sequence"/>
</dbReference>
<comment type="caution">
    <text evidence="2">The sequence shown here is derived from an EMBL/GenBank/DDBJ whole genome shotgun (WGS) entry which is preliminary data.</text>
</comment>
<dbReference type="STRING" id="1137799.GZ78_18020"/>
<evidence type="ECO:0000256" key="1">
    <source>
        <dbReference type="SAM" id="Phobius"/>
    </source>
</evidence>
<proteinExistence type="predicted"/>
<dbReference type="eggNOG" id="COG0841">
    <property type="taxonomic scope" value="Bacteria"/>
</dbReference>
<evidence type="ECO:0000313" key="3">
    <source>
        <dbReference type="Proteomes" id="UP000028073"/>
    </source>
</evidence>
<feature type="transmembrane region" description="Helical" evidence="1">
    <location>
        <begin position="875"/>
        <end position="899"/>
    </location>
</feature>
<feature type="transmembrane region" description="Helical" evidence="1">
    <location>
        <begin position="465"/>
        <end position="492"/>
    </location>
</feature>
<dbReference type="GO" id="GO:0042910">
    <property type="term" value="F:xenobiotic transmembrane transporter activity"/>
    <property type="evidence" value="ECO:0007669"/>
    <property type="project" value="TreeGrafter"/>
</dbReference>
<name>A0A081NGQ2_9GAMM</name>
<feature type="transmembrane region" description="Helical" evidence="1">
    <location>
        <begin position="330"/>
        <end position="353"/>
    </location>
</feature>
<feature type="transmembrane region" description="Helical" evidence="1">
    <location>
        <begin position="849"/>
        <end position="868"/>
    </location>
</feature>
<feature type="transmembrane region" description="Helical" evidence="1">
    <location>
        <begin position="432"/>
        <end position="453"/>
    </location>
</feature>
<dbReference type="InterPro" id="IPR027463">
    <property type="entry name" value="AcrB_DN_DC_subdom"/>
</dbReference>
<dbReference type="OrthoDB" id="9757904at2"/>
<keyword evidence="1" id="KW-0472">Membrane</keyword>
<accession>A0A081NGQ2</accession>
<dbReference type="Gene3D" id="3.30.2090.10">
    <property type="entry name" value="Multidrug efflux transporter AcrB TolC docking domain, DN and DC subdomains"/>
    <property type="match status" value="2"/>
</dbReference>
<dbReference type="EMBL" id="JOKH01000003">
    <property type="protein sequence ID" value="KEQ17625.1"/>
    <property type="molecule type" value="Genomic_DNA"/>
</dbReference>
<dbReference type="SUPFAM" id="SSF82693">
    <property type="entry name" value="Multidrug efflux transporter AcrB pore domain, PN1, PN2, PC1 and PC2 subdomains"/>
    <property type="match status" value="2"/>
</dbReference>
<dbReference type="GO" id="GO:0005886">
    <property type="term" value="C:plasma membrane"/>
    <property type="evidence" value="ECO:0007669"/>
    <property type="project" value="TreeGrafter"/>
</dbReference>
<feature type="transmembrane region" description="Helical" evidence="1">
    <location>
        <begin position="12"/>
        <end position="32"/>
    </location>
</feature>
<dbReference type="Gene3D" id="3.30.70.1320">
    <property type="entry name" value="Multidrug efflux transporter AcrB pore domain like"/>
    <property type="match status" value="1"/>
</dbReference>
<organism evidence="2 3">
    <name type="scientific">Endozoicomonas numazuensis</name>
    <dbReference type="NCBI Taxonomy" id="1137799"/>
    <lineage>
        <taxon>Bacteria</taxon>
        <taxon>Pseudomonadati</taxon>
        <taxon>Pseudomonadota</taxon>
        <taxon>Gammaproteobacteria</taxon>
        <taxon>Oceanospirillales</taxon>
        <taxon>Endozoicomonadaceae</taxon>
        <taxon>Endozoicomonas</taxon>
    </lineage>
</organism>
<dbReference type="SUPFAM" id="SSF82714">
    <property type="entry name" value="Multidrug efflux transporter AcrB TolC docking domain, DN and DC subdomains"/>
    <property type="match status" value="2"/>
</dbReference>
<feature type="transmembrane region" description="Helical" evidence="1">
    <location>
        <begin position="982"/>
        <end position="1005"/>
    </location>
</feature>
<dbReference type="AlphaFoldDB" id="A0A081NGQ2"/>
<dbReference type="Gene3D" id="3.30.70.1440">
    <property type="entry name" value="Multidrug efflux transporter AcrB pore domain"/>
    <property type="match status" value="1"/>
</dbReference>
<dbReference type="Gene3D" id="3.30.70.1430">
    <property type="entry name" value="Multidrug efflux transporter AcrB pore domain"/>
    <property type="match status" value="2"/>
</dbReference>
<gene>
    <name evidence="2" type="ORF">GZ78_18020</name>
</gene>
<feature type="transmembrane region" description="Helical" evidence="1">
    <location>
        <begin position="523"/>
        <end position="544"/>
    </location>
</feature>
<dbReference type="Pfam" id="PF00873">
    <property type="entry name" value="ACR_tran"/>
    <property type="match status" value="2"/>
</dbReference>
<keyword evidence="1" id="KW-1133">Transmembrane helix</keyword>
<keyword evidence="3" id="KW-1185">Reference proteome</keyword>
<dbReference type="InterPro" id="IPR001036">
    <property type="entry name" value="Acrflvin-R"/>
</dbReference>
<dbReference type="PANTHER" id="PTHR32063">
    <property type="match status" value="1"/>
</dbReference>
<reference evidence="2 3" key="1">
    <citation type="submission" date="2014-06" db="EMBL/GenBank/DDBJ databases">
        <title>Whole Genome Sequences of Three Symbiotic Endozoicomonas Bacteria.</title>
        <authorList>
            <person name="Neave M.J."/>
            <person name="Apprill A."/>
            <person name="Voolstra C.R."/>
        </authorList>
    </citation>
    <scope>NUCLEOTIDE SEQUENCE [LARGE SCALE GENOMIC DNA]</scope>
    <source>
        <strain evidence="2 3">DSM 25634</strain>
    </source>
</reference>
<feature type="transmembrane region" description="Helical" evidence="1">
    <location>
        <begin position="386"/>
        <end position="411"/>
    </location>
</feature>
<feature type="transmembrane region" description="Helical" evidence="1">
    <location>
        <begin position="905"/>
        <end position="926"/>
    </location>
</feature>
<evidence type="ECO:0000313" key="2">
    <source>
        <dbReference type="EMBL" id="KEQ17625.1"/>
    </source>
</evidence>
<dbReference type="SUPFAM" id="SSF82866">
    <property type="entry name" value="Multidrug efflux transporter AcrB transmembrane domain"/>
    <property type="match status" value="2"/>
</dbReference>
<feature type="transmembrane region" description="Helical" evidence="1">
    <location>
        <begin position="954"/>
        <end position="970"/>
    </location>
</feature>
<sequence length="1022" mass="111648">MKLTRFSISHPSVVAIVVALVFLFGIASIRVLPIQLFPDIDRPHLSIEIYWRAAAPEEMESEIAEPLEKALKGLSGLKEMDSNSGSGRVEIDLEFALNTDMQKTLLDVINRLNRVSGLPEDIRGPFVNNNSSNDNLTFLFIQQLPGNDRSIKSYQSLIDSQVKPVLESIPGVAGVAVRGEGQRQVEVEFDAWRAAELGITIPELSQRVAAGFDVSGGTLNIGRREFKLRLAGQYEIDQLGNLVVAWRSGKPVYLRDIAEVSITRGKERTLRIQNGNPAIGLQVFRESGANALEALMALKKEVAWLNEKVLKPEGILMEQSFDASVFIKRALNMVSSSLLFGIILAIGILWCFLRRWRATLMIAMAIPICLMLTLCLLNVAGRTLNVISLAGLAFSVGMVLDGAIVVLESIIRQREKNSQEDRGESAAVAAEKVWGALLASTLTTVAIFLPVLLLNDVEGQLFSDLALTIAASVAMSLIVAMSVLPAAAAAWLPEQTLKDHFQTIWEKLSATIMTLTATGRRRLSIIVLLMGLPVVLTEVAMPGMDYLPEVKRDAIDVWLNFTPGTSVESVKTEIMPTLVDRLDPYMKGEKEPALKNYYFILWPGGASMGVRAEDQAKVKMLERLVMDDIVQGIPDTRAFGGQGNLFGGFGNDNGVNLALQSSNLPALYEAATQAMPVITDILPGARVRPMPGLDFTAPELRLTPDDRRLAEVGWYRSNLPMVVRSLGEGVQLGEYFDGEERMDIILKGKDIHSPEMLRSTPLMTPSGTVVPLDELVDVEALLGPATIFRIDQRRTLVLSIRPPEGMTLEDTLEKVESAILPAIKPLMPSDGQIKVAGNADSLKQAISNLLSIFGFALLILMILLWGLFRSIKDALMVILTLPLATVGGVLAIHLLNMVTSQPMDLLTMVGFIILLGLVVNNAILLVHQSRTLERQGLSRAESVHQALQTRMRPIFMTTMTSIFGMLPLLLSPATGSEIYRGLAAVIVGGMSMSALFTLLLLPALLRMDFGKKAEEEKAVVVS</sequence>
<dbReference type="PRINTS" id="PR00702">
    <property type="entry name" value="ACRIFLAVINRP"/>
</dbReference>
<dbReference type="Gene3D" id="1.20.1640.10">
    <property type="entry name" value="Multidrug efflux transporter AcrB transmembrane domain"/>
    <property type="match status" value="2"/>
</dbReference>
<dbReference type="PANTHER" id="PTHR32063:SF0">
    <property type="entry name" value="SWARMING MOTILITY PROTEIN SWRC"/>
    <property type="match status" value="1"/>
</dbReference>
<protein>
    <submittedName>
        <fullName evidence="2">Acriflavine resistance protein B</fullName>
    </submittedName>
</protein>
<feature type="transmembrane region" description="Helical" evidence="1">
    <location>
        <begin position="360"/>
        <end position="380"/>
    </location>
</feature>
<dbReference type="RefSeq" id="WP_034838104.1">
    <property type="nucleotide sequence ID" value="NZ_JOKH01000003.1"/>
</dbReference>
<keyword evidence="1" id="KW-0812">Transmembrane</keyword>